<dbReference type="eggNOG" id="COG3404">
    <property type="taxonomic scope" value="Bacteria"/>
</dbReference>
<evidence type="ECO:0000313" key="3">
    <source>
        <dbReference type="Proteomes" id="UP000006242"/>
    </source>
</evidence>
<dbReference type="SUPFAM" id="SSF101262">
    <property type="entry name" value="Methenyltetrahydrofolate cyclohydrolase-like"/>
    <property type="match status" value="1"/>
</dbReference>
<protein>
    <submittedName>
        <fullName evidence="2">Formiminotetrahydrofolate cyclodeaminase protein</fullName>
        <ecNumber evidence="2">4.3.1.4</ecNumber>
    </submittedName>
</protein>
<evidence type="ECO:0000259" key="1">
    <source>
        <dbReference type="Pfam" id="PF04961"/>
    </source>
</evidence>
<dbReference type="STRING" id="1033802.SSPSH_000213"/>
<dbReference type="Proteomes" id="UP000006242">
    <property type="component" value="Unassembled WGS sequence"/>
</dbReference>
<reference evidence="2 3" key="1">
    <citation type="journal article" date="2011" name="J. Bacteriol.">
        <title>Genome sequence of Salinisphaera shabanensis, a gammaproteobacterium from the harsh, variable environment of the brine-seawater interface of the Shaban Deep in the Red Sea.</title>
        <authorList>
            <person name="Antunes A."/>
            <person name="Alam I."/>
            <person name="Bajic V.B."/>
            <person name="Stingl U."/>
        </authorList>
    </citation>
    <scope>NUCLEOTIDE SEQUENCE [LARGE SCALE GENOMIC DNA]</scope>
    <source>
        <strain evidence="2 3">E1L3A</strain>
    </source>
</reference>
<dbReference type="EMBL" id="AFNV02000001">
    <property type="protein sequence ID" value="ERJ20871.1"/>
    <property type="molecule type" value="Genomic_DNA"/>
</dbReference>
<reference evidence="2 3" key="2">
    <citation type="journal article" date="2013" name="PLoS ONE">
        <title>INDIGO - INtegrated Data Warehouse of MIcrobial GenOmes with Examples from the Red Sea Extremophiles.</title>
        <authorList>
            <person name="Alam I."/>
            <person name="Antunes A."/>
            <person name="Kamau A.A."/>
            <person name="Ba Alawi W."/>
            <person name="Kalkatawi M."/>
            <person name="Stingl U."/>
            <person name="Bajic V.B."/>
        </authorList>
    </citation>
    <scope>NUCLEOTIDE SEQUENCE [LARGE SCALE GENOMIC DNA]</scope>
    <source>
        <strain evidence="2 3">E1L3A</strain>
    </source>
</reference>
<name>U2EB45_9GAMM</name>
<keyword evidence="3" id="KW-1185">Reference proteome</keyword>
<dbReference type="GO" id="GO:0030412">
    <property type="term" value="F:formimidoyltetrahydrofolate cyclodeaminase activity"/>
    <property type="evidence" value="ECO:0007669"/>
    <property type="project" value="UniProtKB-EC"/>
</dbReference>
<dbReference type="OrthoDB" id="7030912at2"/>
<dbReference type="Gene3D" id="1.20.120.680">
    <property type="entry name" value="Formiminotetrahydrofolate cyclodeaminase monomer, up-and-down helical bundle"/>
    <property type="match status" value="1"/>
</dbReference>
<accession>U2EB45</accession>
<dbReference type="EC" id="4.3.1.4" evidence="2"/>
<dbReference type="InterPro" id="IPR007044">
    <property type="entry name" value="Cyclodeamin/CycHdrlase"/>
</dbReference>
<dbReference type="Pfam" id="PF04961">
    <property type="entry name" value="FTCD_C"/>
    <property type="match status" value="1"/>
</dbReference>
<comment type="caution">
    <text evidence="2">The sequence shown here is derived from an EMBL/GenBank/DDBJ whole genome shotgun (WGS) entry which is preliminary data.</text>
</comment>
<dbReference type="RefSeq" id="WP_006913211.1">
    <property type="nucleotide sequence ID" value="NZ_AFNV02000001.1"/>
</dbReference>
<dbReference type="AlphaFoldDB" id="U2EB45"/>
<gene>
    <name evidence="2" type="ORF">SSPSH_000213</name>
</gene>
<organism evidence="2 3">
    <name type="scientific">Salinisphaera shabanensis E1L3A</name>
    <dbReference type="NCBI Taxonomy" id="1033802"/>
    <lineage>
        <taxon>Bacteria</taxon>
        <taxon>Pseudomonadati</taxon>
        <taxon>Pseudomonadota</taxon>
        <taxon>Gammaproteobacteria</taxon>
        <taxon>Salinisphaerales</taxon>
        <taxon>Salinisphaeraceae</taxon>
        <taxon>Salinisphaera</taxon>
    </lineage>
</organism>
<dbReference type="InterPro" id="IPR036178">
    <property type="entry name" value="Formintransfe-cycloase-like_sf"/>
</dbReference>
<proteinExistence type="predicted"/>
<evidence type="ECO:0000313" key="2">
    <source>
        <dbReference type="EMBL" id="ERJ20871.1"/>
    </source>
</evidence>
<feature type="domain" description="Cyclodeaminase/cyclohydrolase" evidence="1">
    <location>
        <begin position="41"/>
        <end position="207"/>
    </location>
</feature>
<sequence>MAGVSMTRGEVRRAARATLGDLIRHEPIGMATPSTTQMTLGAFRDDIQSRAMPGCGAVAANAAADGLALVLKGLRLTQSKDQDTRCARLIAQAQQLVTQLSGYADEDIAAFKAYLAAKKHADENDADKRLDRAVERINQVPLETARCCLEPLEYTEQAMGDIKPALQSDARAGARLVHAGLSMVLINVDTNIDGLEDEAERRQLAGQRAALQAEADRLLERLLRARS</sequence>
<keyword evidence="2" id="KW-0456">Lyase</keyword>